<keyword evidence="2" id="KW-0732">Signal</keyword>
<gene>
    <name evidence="3" type="ORF">EC912_104136</name>
</gene>
<comment type="similarity">
    <text evidence="1">Belongs to the phosphate/phosphite/phosphonate binding protein family.</text>
</comment>
<dbReference type="NCBIfam" id="TIGR01098">
    <property type="entry name" value="3A0109s03R"/>
    <property type="match status" value="1"/>
</dbReference>
<dbReference type="Pfam" id="PF12974">
    <property type="entry name" value="Phosphonate-bd"/>
    <property type="match status" value="1"/>
</dbReference>
<comment type="caution">
    <text evidence="3">The sequence shown here is derived from an EMBL/GenBank/DDBJ whole genome shotgun (WGS) entry which is preliminary data.</text>
</comment>
<dbReference type="PANTHER" id="PTHR35841">
    <property type="entry name" value="PHOSPHONATES-BINDING PERIPLASMIC PROTEIN"/>
    <property type="match status" value="1"/>
</dbReference>
<sequence length="346" mass="38885">MLERHRISRWIRARHRWHVLLLILVFACTPALAQKSRNIDEDPGAPLTFGILPIGGPAESLEAWQPMLDDLRKALDRPVRSISVTTYEGIAQAISEQRVDIAFLSGRLALDAVTRHNMQVIAHLTRGDGSKGYNALLIVATDSKLRTLDQLFSRQGRWRYARGEALSVSGYLVPETQLFAARGLDSDTFFSNVHVDNHQNNALAVANGEVDVATNNTADLERFAQHFPDQYARLRVLWRSSLIPHAVIVVRTDLPLSLRERIATFLVNYGKGKDSVREEANLQHIHDISGFAPASNNDLAPFADIEYTLERRRATTAQWVSEAAREARLKKIEDDHRALVGQLRAH</sequence>
<dbReference type="OrthoDB" id="5318791at2"/>
<keyword evidence="4" id="KW-1185">Reference proteome</keyword>
<dbReference type="GO" id="GO:0043190">
    <property type="term" value="C:ATP-binding cassette (ABC) transporter complex"/>
    <property type="evidence" value="ECO:0007669"/>
    <property type="project" value="InterPro"/>
</dbReference>
<protein>
    <submittedName>
        <fullName evidence="3">Phosphonate transport system substrate-binding protein</fullName>
    </submittedName>
</protein>
<dbReference type="AlphaFoldDB" id="A0A4R3YNL5"/>
<organism evidence="3 4">
    <name type="scientific">Luteibacter rhizovicinus</name>
    <dbReference type="NCBI Taxonomy" id="242606"/>
    <lineage>
        <taxon>Bacteria</taxon>
        <taxon>Pseudomonadati</taxon>
        <taxon>Pseudomonadota</taxon>
        <taxon>Gammaproteobacteria</taxon>
        <taxon>Lysobacterales</taxon>
        <taxon>Rhodanobacteraceae</taxon>
        <taxon>Luteibacter</taxon>
    </lineage>
</organism>
<dbReference type="GO" id="GO:0055085">
    <property type="term" value="P:transmembrane transport"/>
    <property type="evidence" value="ECO:0007669"/>
    <property type="project" value="InterPro"/>
</dbReference>
<dbReference type="Proteomes" id="UP000295645">
    <property type="component" value="Unassembled WGS sequence"/>
</dbReference>
<proteinExistence type="inferred from homology"/>
<dbReference type="SUPFAM" id="SSF53850">
    <property type="entry name" value="Periplasmic binding protein-like II"/>
    <property type="match status" value="1"/>
</dbReference>
<dbReference type="PROSITE" id="PS51257">
    <property type="entry name" value="PROKAR_LIPOPROTEIN"/>
    <property type="match status" value="1"/>
</dbReference>
<reference evidence="3 4" key="1">
    <citation type="submission" date="2019-03" db="EMBL/GenBank/DDBJ databases">
        <title>Above-ground endophytic microbial communities from plants in different locations in the United States.</title>
        <authorList>
            <person name="Frank C."/>
        </authorList>
    </citation>
    <scope>NUCLEOTIDE SEQUENCE [LARGE SCALE GENOMIC DNA]</scope>
    <source>
        <strain evidence="3 4">LP_13_YM</strain>
    </source>
</reference>
<dbReference type="PANTHER" id="PTHR35841:SF1">
    <property type="entry name" value="PHOSPHONATES-BINDING PERIPLASMIC PROTEIN"/>
    <property type="match status" value="1"/>
</dbReference>
<evidence type="ECO:0000256" key="2">
    <source>
        <dbReference type="ARBA" id="ARBA00022729"/>
    </source>
</evidence>
<dbReference type="InterPro" id="IPR005770">
    <property type="entry name" value="PhnD"/>
</dbReference>
<dbReference type="EMBL" id="SMCS01000004">
    <property type="protein sequence ID" value="TCV93940.1"/>
    <property type="molecule type" value="Genomic_DNA"/>
</dbReference>
<accession>A0A4R3YNL5</accession>
<name>A0A4R3YNL5_9GAMM</name>
<dbReference type="RefSeq" id="WP_132144136.1">
    <property type="nucleotide sequence ID" value="NZ_SMCS01000004.1"/>
</dbReference>
<evidence type="ECO:0000256" key="1">
    <source>
        <dbReference type="ARBA" id="ARBA00007162"/>
    </source>
</evidence>
<evidence type="ECO:0000313" key="3">
    <source>
        <dbReference type="EMBL" id="TCV93940.1"/>
    </source>
</evidence>
<evidence type="ECO:0000313" key="4">
    <source>
        <dbReference type="Proteomes" id="UP000295645"/>
    </source>
</evidence>
<dbReference type="Gene3D" id="3.40.190.10">
    <property type="entry name" value="Periplasmic binding protein-like II"/>
    <property type="match status" value="2"/>
</dbReference>